<dbReference type="Proteomes" id="UP000198660">
    <property type="component" value="Unassembled WGS sequence"/>
</dbReference>
<dbReference type="InterPro" id="IPR006530">
    <property type="entry name" value="YD"/>
</dbReference>
<dbReference type="PROSITE" id="PS50817">
    <property type="entry name" value="INTEIN_N_TER"/>
    <property type="match status" value="1"/>
</dbReference>
<dbReference type="InterPro" id="IPR031325">
    <property type="entry name" value="RHS_repeat"/>
</dbReference>
<dbReference type="InterPro" id="IPR006141">
    <property type="entry name" value="Intein_N"/>
</dbReference>
<keyword evidence="3 6" id="KW-0732">Signal</keyword>
<evidence type="ECO:0000256" key="2">
    <source>
        <dbReference type="ARBA" id="ARBA00022525"/>
    </source>
</evidence>
<dbReference type="PANTHER" id="PTHR32305">
    <property type="match status" value="1"/>
</dbReference>
<evidence type="ECO:0000256" key="4">
    <source>
        <dbReference type="ARBA" id="ARBA00022737"/>
    </source>
</evidence>
<dbReference type="Pfam" id="PF05593">
    <property type="entry name" value="RHS_repeat"/>
    <property type="match status" value="1"/>
</dbReference>
<dbReference type="Pfam" id="PF25023">
    <property type="entry name" value="TEN_YD-shell"/>
    <property type="match status" value="1"/>
</dbReference>
<dbReference type="Pfam" id="PF24517">
    <property type="entry name" value="CBM96"/>
    <property type="match status" value="2"/>
</dbReference>
<evidence type="ECO:0000313" key="8">
    <source>
        <dbReference type="EMBL" id="SFS45668.1"/>
    </source>
</evidence>
<reference evidence="9" key="1">
    <citation type="submission" date="2016-10" db="EMBL/GenBank/DDBJ databases">
        <authorList>
            <person name="Varghese N."/>
            <person name="Submissions S."/>
        </authorList>
    </citation>
    <scope>NUCLEOTIDE SEQUENCE [LARGE SCALE GENOMIC DNA]</scope>
    <source>
        <strain evidence="9">DSM 45789</strain>
    </source>
</reference>
<dbReference type="GO" id="GO:0016539">
    <property type="term" value="P:intein-mediated protein splicing"/>
    <property type="evidence" value="ECO:0007669"/>
    <property type="project" value="InterPro"/>
</dbReference>
<dbReference type="NCBIfam" id="TIGR01643">
    <property type="entry name" value="YD_repeat_2x"/>
    <property type="match status" value="3"/>
</dbReference>
<gene>
    <name evidence="8" type="ORF">SAMN05444972_102243</name>
</gene>
<keyword evidence="4" id="KW-0677">Repeat</keyword>
<sequence>MKTKWRYMIKICSLLLSFTLIVTPDTVFAAKEGYSSARYGMLWTGNVSTGFFDQVIDGIKGSIDDVKEWVNTDEKASRPQELTHSLPVVNKVPKGKKRAEPKRVKEIIENRSEKSKSYRLSDGRVEVEISEDPFHYKDKKGNWKNIDETIRKSSQEPGFQYGNETNTFKTYFGNQADQFMKFKSGKYELNFGLNKSSAKKVNPTVHKNKVSFSNALSNAKLDYEIENQSVKEKILLDKIPESNVFTFHLDSKDVVAKEEKDGSISLMSKDGDYPVFTIPKPYMYDSHPNEDSPHGYNWSDNVTQRVKQVGSDLTITVTADSKWLKDSNRKYPVTVDPTIIIQPTPEKGMGGSKDAMIDSASPTTNFNDSWKLSVGSDAKQTLRSLVKFDLSAIPQGSIIDAARVQLYYDQQFCSQCSGSEDVKFSLHQVKQDWDPATVTWKEAKSGESWTTAGGVFDAKPASSTFTVDNTDSKYAFPNGSWNLSSNESGAQGGSYHVSAKGSGADSFTWKPYFYESGDYKVEAFNVGAFDRATNAPFTINHGDGATTKKVNQRDSGKTWVNLGTYHFWLGDTHSVVLKDNADNYVIADALRFTKEAVDVRKPDDNNHWHDFAIKQLAQKWIDGTDPNYGVLIKGQNEAAKLGGVNYTASNNYDENGIRPVLKVVYGKPSVNMDEPTTIHANGAELQWTKYDGDDFVEYQVHRSRNQTFTPDDSTLVAPIQNQNTVKFQDTTAEPTPAYNSQPFGQAYFYMIAVKTKDGEVIPSRTQLTRLPKSGQTLKIFQNAEDTTLSSAQPTSNFDKIGAEPWVMAGSNSGTYGNSRSLFRFDTTSIPAKAKVLSADLNLWAWYQNNTGGTAATYQAHALNKAFSESGATWKSNATGYSSSVLGSVTKITNDPKWHSWAVTSAVQSWVNGNNNYGLMVKHSNEDSSATKERVLFTSSELTSAPQLRPQLKVLYIDKTAANSYYAPKTPTKMLVGSTYDVDITLTNATNDPWQGAKDRISYHWALPDGTDQTTKDNQLETEFKPLDANGDEATDAVNIAPGETVTVRAKVKAPDLSEIGKIREGFMLKWDLKNDGEWLSKSSSPVATLNQYIVVEDPDGGKNLGFESNHTDSQDVDTSSEGTASVNLYRGNANLSYSLFDNPSRGLSTGVDLTYNSLDTSESILGMGWSMSTSSLVRMGSPSDNLVKVDSHDQVVTGEVNLIDDDGTSQQFIFDPKTKKFVSPKGSDLYVQYLSSGTANKKWLITDDERNQYYFDDQGYVSEIDDSGGEFLKYAYEEKKVNNKPEKLLRYITDSANRKTLTIEYTADAKVDQLIDVSGRVVHFSYDPEGHLEKFVDGYGKAEAKTTTFSYDLLFKNVINRVKDPRGNETKFDYYVDGTNKAKVNSITDRDKQTVTFTYNGNEKIETDALGHQTKYAMDNNGMPTSITNANNQTTKFQYDADQNMTRMEAPNGAITTWSYDQYGNVLTMTDPINNALSNPSDRKSVTYKYQYALDNHIAELVKETSPEGRWAQYTYDAYGNPLTIEDAKGKTTYDYYGNTGLIKTITDAEGRVTTYGDANASNYGYSETGQAKIVKDALGQVTTTEYGPRGEVLSVTDAKGNKTTTTYDIFGRILSAKIPKDQAKGEYIQLPEPKYDGNDNIVEKTTPTGAKYLYKFNENDDLIEVTEPKDKSTDPEKKTTYEYDKLGHLLRETEPKGNLTPDDPNDYVTRYEYDDLYQLVSVKNWKGDKISYDYDNVGNQTKVTEPKGNLTPNDPDDYVTTMTYDLNNRPIKVTDSDHKSSEVKYDADGLITQSKDNVGNINYNLYDEVGQLIEERDPHDGNKVAVTKYEYDKVGNVVKVDTPKGTDTLVVDDYVEKTVYDKLDRVKEVIFPRDPLSADARESTEQKMIYNYDENGNVVSISTPPSEGQNERNVTSFSYFDNGWIKGSKDDWNQETFYDYNADGQQTVRTVKSGDETVARKMMWDFYPDGKIKHMVDDGLQASGSQADAEKKDFEYRYDVNDNLIQTDDHSSDAPTDTFKTTFNDLNQVSQLDEIKDGKVKRSVKYAYDVNGNVIKQELPENNNEYTYDPLDQLTKISHQNLVGNKKAQDTTYAYTDNGLVERETKPNGNVTNYSYYPGQMLKQMQMKKADGTTLQQHELSYDLNGNITQDAYVGKDADNHAINDVSKYAYDARDRLTSYQKTGTHTDSESYVLDANDNIVKKVKNGSVTSYTYDRNRLKSETQDGVASTYQYDAMGRLDKIVSEGKTKEQYTYDQFDRTIEHQKRVKDGSALTTTKFKYDPLDRTIAKTEQVGTENEKTTAFNYLGLTEQVVSEEVAGEITRSYAYTPWGELLSMYKKDGDETSYYQDNVNDDVELLTDENGNIRGTYGYTPYGEDDKQMFTGVDKPDPSQPAKEMYNPYRYGEDRWDPNTESYDLGFRDYKPSIGRFTTPDSFTDSEEQLELAMDGDNYNLYAYAAGNPVMNDDPDGHWSLKGIYKSVKKAVKKVAHKVKKAVGSAVRSVKKAASHVVKATKKVYHSYVKPVVRYVKKTYNRVKAKVKKAVKKAVKRVRKVYKKVKHTVKKTSKQIKKSIHQIRKPTAKDLSEAGHTVLDVAGLVPGFGEVADGVNAGWYALEGDYVNAGLSTAAMVPLIGWGATGAKVGGKVAKNLCFVAGTKVLTNDGDKPIEKIKVGDKVLSKDEKTGKVGYKKVKQLFRHQADAIYTVTVGNEKIQITAEHPFWVKGKGWVKAKDLQRGDLLVTDKGKVLPVKRVTMTQKHVTVYNFEVEDYHTYFVSDDHVWVHNKCSFADEMSPSEAKRYNEYWSKRKAPHLGTPGEKYQHYRWYNGKWERSTVINDHLGRQKYRIDHNDHSMPQDHSAPHLHEFEFKPGYSSKGKETSYHFWD</sequence>
<keyword evidence="9" id="KW-1185">Reference proteome</keyword>
<dbReference type="Gene3D" id="2.60.120.970">
    <property type="match status" value="1"/>
</dbReference>
<evidence type="ECO:0000259" key="7">
    <source>
        <dbReference type="SMART" id="SM00306"/>
    </source>
</evidence>
<dbReference type="Gene3D" id="3.90.930.1">
    <property type="match status" value="1"/>
</dbReference>
<dbReference type="InterPro" id="IPR013783">
    <property type="entry name" value="Ig-like_fold"/>
</dbReference>
<dbReference type="InterPro" id="IPR003587">
    <property type="entry name" value="Hint_dom_N"/>
</dbReference>
<dbReference type="Gene3D" id="2.180.10.10">
    <property type="entry name" value="RHS repeat-associated core"/>
    <property type="match status" value="3"/>
</dbReference>
<dbReference type="InterPro" id="IPR022385">
    <property type="entry name" value="Rhs_assc_core"/>
</dbReference>
<dbReference type="InterPro" id="IPR050708">
    <property type="entry name" value="T6SS_VgrG/RHS"/>
</dbReference>
<name>A0A1I6PZZ1_9BACL</name>
<evidence type="ECO:0000256" key="6">
    <source>
        <dbReference type="SAM" id="SignalP"/>
    </source>
</evidence>
<dbReference type="CDD" id="cd20745">
    <property type="entry name" value="FIX_RhsA_AHH_HNH-like"/>
    <property type="match status" value="1"/>
</dbReference>
<dbReference type="NCBIfam" id="NF033679">
    <property type="entry name" value="DNRLRE_dom"/>
    <property type="match status" value="2"/>
</dbReference>
<dbReference type="NCBIfam" id="TIGR03696">
    <property type="entry name" value="Rhs_assc_core"/>
    <property type="match status" value="1"/>
</dbReference>
<dbReference type="EMBL" id="FPAA01000002">
    <property type="protein sequence ID" value="SFS45668.1"/>
    <property type="molecule type" value="Genomic_DNA"/>
</dbReference>
<comment type="subcellular location">
    <subcellularLocation>
        <location evidence="1">Secreted</location>
    </subcellularLocation>
</comment>
<dbReference type="RefSeq" id="WP_176391869.1">
    <property type="nucleotide sequence ID" value="NZ_FPAA01000002.1"/>
</dbReference>
<dbReference type="InterPro" id="IPR033803">
    <property type="entry name" value="CBD-like_Golvesin-Xly"/>
</dbReference>
<evidence type="ECO:0000313" key="9">
    <source>
        <dbReference type="Proteomes" id="UP000198660"/>
    </source>
</evidence>
<dbReference type="PANTHER" id="PTHR32305:SF15">
    <property type="entry name" value="PROTEIN RHSA-RELATED"/>
    <property type="match status" value="1"/>
</dbReference>
<dbReference type="Gene3D" id="2.60.40.10">
    <property type="entry name" value="Immunoglobulins"/>
    <property type="match status" value="1"/>
</dbReference>
<dbReference type="SUPFAM" id="SSF58113">
    <property type="entry name" value="Apolipoprotein A-I"/>
    <property type="match status" value="1"/>
</dbReference>
<proteinExistence type="predicted"/>
<feature type="domain" description="Hint" evidence="7">
    <location>
        <begin position="2649"/>
        <end position="2743"/>
    </location>
</feature>
<dbReference type="InterPro" id="IPR056823">
    <property type="entry name" value="TEN-like_YD-shell"/>
</dbReference>
<dbReference type="SMART" id="SM00306">
    <property type="entry name" value="HintN"/>
    <property type="match status" value="1"/>
</dbReference>
<dbReference type="SUPFAM" id="SSF51294">
    <property type="entry name" value="Hedgehog/intein (Hint) domain"/>
    <property type="match status" value="1"/>
</dbReference>
<dbReference type="Pfam" id="PF25275">
    <property type="entry name" value="Golvesin_C"/>
    <property type="match status" value="1"/>
</dbReference>
<feature type="region of interest" description="Disordered" evidence="5">
    <location>
        <begin position="2385"/>
        <end position="2406"/>
    </location>
</feature>
<dbReference type="Gene3D" id="2.170.16.10">
    <property type="entry name" value="Hedgehog/Intein (Hint) domain"/>
    <property type="match status" value="1"/>
</dbReference>
<evidence type="ECO:0000256" key="3">
    <source>
        <dbReference type="ARBA" id="ARBA00022729"/>
    </source>
</evidence>
<accession>A0A1I6PZZ1</accession>
<protein>
    <submittedName>
        <fullName evidence="8">RHS repeat-associated core domain-containing protein</fullName>
    </submittedName>
</protein>
<dbReference type="Gene3D" id="1.20.120.20">
    <property type="entry name" value="Apolipoprotein"/>
    <property type="match status" value="1"/>
</dbReference>
<evidence type="ECO:0000256" key="5">
    <source>
        <dbReference type="SAM" id="MobiDB-lite"/>
    </source>
</evidence>
<feature type="chain" id="PRO_5009303916" evidence="6">
    <location>
        <begin position="30"/>
        <end position="2883"/>
    </location>
</feature>
<dbReference type="InterPro" id="IPR036844">
    <property type="entry name" value="Hint_dom_sf"/>
</dbReference>
<dbReference type="CDD" id="cd00081">
    <property type="entry name" value="Hint"/>
    <property type="match status" value="1"/>
</dbReference>
<keyword evidence="2" id="KW-0964">Secreted</keyword>
<dbReference type="Pfam" id="PF07591">
    <property type="entry name" value="PT-HINT"/>
    <property type="match status" value="1"/>
</dbReference>
<feature type="signal peptide" evidence="6">
    <location>
        <begin position="1"/>
        <end position="29"/>
    </location>
</feature>
<evidence type="ECO:0000256" key="1">
    <source>
        <dbReference type="ARBA" id="ARBA00004613"/>
    </source>
</evidence>
<dbReference type="InterPro" id="IPR055372">
    <property type="entry name" value="CBM96"/>
</dbReference>
<organism evidence="8 9">
    <name type="scientific">Marininema halotolerans</name>
    <dbReference type="NCBI Taxonomy" id="1155944"/>
    <lineage>
        <taxon>Bacteria</taxon>
        <taxon>Bacillati</taxon>
        <taxon>Bacillota</taxon>
        <taxon>Bacilli</taxon>
        <taxon>Bacillales</taxon>
        <taxon>Thermoactinomycetaceae</taxon>
        <taxon>Marininema</taxon>
    </lineage>
</organism>